<evidence type="ECO:0000313" key="2">
    <source>
        <dbReference type="Proteomes" id="UP000004664"/>
    </source>
</evidence>
<dbReference type="EMBL" id="JH109152">
    <property type="protein sequence ID" value="EGW22477.1"/>
    <property type="molecule type" value="Genomic_DNA"/>
</dbReference>
<sequence>MLSIRHGMTGMLKDQVLMPMRTVCQWHNKQFFISNSILDHFILLSNELINTIQQGLHFIIRNKRYIIIK</sequence>
<gene>
    <name evidence="1" type="ORF">Mettu_1291</name>
</gene>
<dbReference type="AlphaFoldDB" id="G3IT03"/>
<keyword evidence="2" id="KW-1185">Reference proteome</keyword>
<accession>G3IT03</accession>
<dbReference type="HOGENOM" id="CLU_2771212_0_0_6"/>
<protein>
    <submittedName>
        <fullName evidence="1">Uncharacterized protein</fullName>
    </submittedName>
</protein>
<dbReference type="Proteomes" id="UP000004664">
    <property type="component" value="Unassembled WGS sequence"/>
</dbReference>
<organism evidence="1 2">
    <name type="scientific">Methylobacter tundripaludum (strain ATCC BAA-1195 / DSM 17260 / SV96)</name>
    <dbReference type="NCBI Taxonomy" id="697282"/>
    <lineage>
        <taxon>Bacteria</taxon>
        <taxon>Pseudomonadati</taxon>
        <taxon>Pseudomonadota</taxon>
        <taxon>Gammaproteobacteria</taxon>
        <taxon>Methylococcales</taxon>
        <taxon>Methylococcaceae</taxon>
        <taxon>Methylobacter</taxon>
    </lineage>
</organism>
<reference evidence="1 2" key="1">
    <citation type="submission" date="2011-06" db="EMBL/GenBank/DDBJ databases">
        <title>Genomic sequence of Methylobacter tundripaludum SV96.</title>
        <authorList>
            <consortium name="US DOE Joint Genome Institute"/>
            <person name="Lucas S."/>
            <person name="Han J."/>
            <person name="Lapidus A."/>
            <person name="Cheng J.-F."/>
            <person name="Goodwin L."/>
            <person name="Pitluck S."/>
            <person name="Held B."/>
            <person name="Detter J.C."/>
            <person name="Han C."/>
            <person name="Tapia R."/>
            <person name="Land M."/>
            <person name="Hauser L."/>
            <person name="Kyrpides N."/>
            <person name="Ivanova N."/>
            <person name="Ovchinnikova G."/>
            <person name="Pagani I."/>
            <person name="Klotz M.G."/>
            <person name="Dispirito A.A."/>
            <person name="Murrell J.C."/>
            <person name="Dunfield P."/>
            <person name="Kalyuzhnaya M.G."/>
            <person name="Svenning M."/>
            <person name="Trotsenko Y.A."/>
            <person name="Stein L.Y."/>
            <person name="Woyke T."/>
        </authorList>
    </citation>
    <scope>NUCLEOTIDE SEQUENCE [LARGE SCALE GENOMIC DNA]</scope>
    <source>
        <strain evidence="2">ATCC BAA-1195 / DSM 17260 / SV96</strain>
    </source>
</reference>
<proteinExistence type="predicted"/>
<dbReference type="STRING" id="697282.Mettu_1291"/>
<evidence type="ECO:0000313" key="1">
    <source>
        <dbReference type="EMBL" id="EGW22477.1"/>
    </source>
</evidence>
<name>G3IT03_METTV</name>